<keyword evidence="1" id="KW-0472">Membrane</keyword>
<dbReference type="OrthoDB" id="9875068at2"/>
<name>A0A521CQM1_9BACT</name>
<feature type="transmembrane region" description="Helical" evidence="1">
    <location>
        <begin position="41"/>
        <end position="63"/>
    </location>
</feature>
<dbReference type="AlphaFoldDB" id="A0A521CQM1"/>
<keyword evidence="3" id="KW-1185">Reference proteome</keyword>
<accession>A0A521CQM1</accession>
<keyword evidence="1" id="KW-1133">Transmembrane helix</keyword>
<organism evidence="2 3">
    <name type="scientific">Balnearium lithotrophicum</name>
    <dbReference type="NCBI Taxonomy" id="223788"/>
    <lineage>
        <taxon>Bacteria</taxon>
        <taxon>Pseudomonadati</taxon>
        <taxon>Aquificota</taxon>
        <taxon>Aquificia</taxon>
        <taxon>Desulfurobacteriales</taxon>
        <taxon>Desulfurobacteriaceae</taxon>
        <taxon>Balnearium</taxon>
    </lineage>
</organism>
<sequence length="72" mass="8142">MSRIEKEIEFYKDIFGKVFTVFLLVATGTITRLSQKGFDNFVATGLIASIVLFASVLITGYLYKKKVNELED</sequence>
<dbReference type="Proteomes" id="UP000317315">
    <property type="component" value="Unassembled WGS sequence"/>
</dbReference>
<reference evidence="2 3" key="1">
    <citation type="submission" date="2017-05" db="EMBL/GenBank/DDBJ databases">
        <authorList>
            <person name="Varghese N."/>
            <person name="Submissions S."/>
        </authorList>
    </citation>
    <scope>NUCLEOTIDE SEQUENCE [LARGE SCALE GENOMIC DNA]</scope>
    <source>
        <strain evidence="2 3">DSM 16304</strain>
    </source>
</reference>
<evidence type="ECO:0000313" key="3">
    <source>
        <dbReference type="Proteomes" id="UP000317315"/>
    </source>
</evidence>
<feature type="transmembrane region" description="Helical" evidence="1">
    <location>
        <begin position="14"/>
        <end position="35"/>
    </location>
</feature>
<dbReference type="EMBL" id="FXTM01000014">
    <property type="protein sequence ID" value="SMO61061.1"/>
    <property type="molecule type" value="Genomic_DNA"/>
</dbReference>
<proteinExistence type="predicted"/>
<gene>
    <name evidence="2" type="ORF">SAMN06269117_11423</name>
</gene>
<dbReference type="RefSeq" id="WP_142935657.1">
    <property type="nucleotide sequence ID" value="NZ_FXTM01000014.1"/>
</dbReference>
<evidence type="ECO:0000256" key="1">
    <source>
        <dbReference type="SAM" id="Phobius"/>
    </source>
</evidence>
<protein>
    <submittedName>
        <fullName evidence="2">Uncharacterized protein</fullName>
    </submittedName>
</protein>
<keyword evidence="1" id="KW-0812">Transmembrane</keyword>
<evidence type="ECO:0000313" key="2">
    <source>
        <dbReference type="EMBL" id="SMO61061.1"/>
    </source>
</evidence>